<keyword evidence="1" id="KW-0812">Transmembrane</keyword>
<dbReference type="EMBL" id="MHSK01000028">
    <property type="protein sequence ID" value="OHA41674.1"/>
    <property type="molecule type" value="Genomic_DNA"/>
</dbReference>
<dbReference type="InterPro" id="IPR002035">
    <property type="entry name" value="VWF_A"/>
</dbReference>
<reference evidence="3 4" key="1">
    <citation type="journal article" date="2016" name="Nat. Commun.">
        <title>Thousands of microbial genomes shed light on interconnected biogeochemical processes in an aquifer system.</title>
        <authorList>
            <person name="Anantharaman K."/>
            <person name="Brown C.T."/>
            <person name="Hug L.A."/>
            <person name="Sharon I."/>
            <person name="Castelle C.J."/>
            <person name="Probst A.J."/>
            <person name="Thomas B.C."/>
            <person name="Singh A."/>
            <person name="Wilkins M.J."/>
            <person name="Karaoz U."/>
            <person name="Brodie E.L."/>
            <person name="Williams K.H."/>
            <person name="Hubbard S.S."/>
            <person name="Banfield J.F."/>
        </authorList>
    </citation>
    <scope>NUCLEOTIDE SEQUENCE [LARGE SCALE GENOMIC DNA]</scope>
</reference>
<keyword evidence="1" id="KW-0472">Membrane</keyword>
<dbReference type="PROSITE" id="PS50234">
    <property type="entry name" value="VWFA"/>
    <property type="match status" value="1"/>
</dbReference>
<dbReference type="CDD" id="cd00198">
    <property type="entry name" value="vWFA"/>
    <property type="match status" value="1"/>
</dbReference>
<dbReference type="Proteomes" id="UP000177269">
    <property type="component" value="Unassembled WGS sequence"/>
</dbReference>
<dbReference type="Pfam" id="PF00092">
    <property type="entry name" value="VWA"/>
    <property type="match status" value="1"/>
</dbReference>
<dbReference type="PANTHER" id="PTHR24020">
    <property type="entry name" value="COLLAGEN ALPHA"/>
    <property type="match status" value="1"/>
</dbReference>
<evidence type="ECO:0000313" key="4">
    <source>
        <dbReference type="Proteomes" id="UP000177269"/>
    </source>
</evidence>
<evidence type="ECO:0000256" key="1">
    <source>
        <dbReference type="SAM" id="Phobius"/>
    </source>
</evidence>
<organism evidence="3 4">
    <name type="scientific">Candidatus Taylorbacteria bacterium RIFCSPLOWO2_12_FULL_43_20</name>
    <dbReference type="NCBI Taxonomy" id="1802332"/>
    <lineage>
        <taxon>Bacteria</taxon>
        <taxon>Candidatus Tayloriibacteriota</taxon>
    </lineage>
</organism>
<dbReference type="SMART" id="SM00327">
    <property type="entry name" value="VWA"/>
    <property type="match status" value="1"/>
</dbReference>
<protein>
    <recommendedName>
        <fullName evidence="2">VWFA domain-containing protein</fullName>
    </recommendedName>
</protein>
<dbReference type="SUPFAM" id="SSF53300">
    <property type="entry name" value="vWA-like"/>
    <property type="match status" value="1"/>
</dbReference>
<comment type="caution">
    <text evidence="3">The sequence shown here is derived from an EMBL/GenBank/DDBJ whole genome shotgun (WGS) entry which is preliminary data.</text>
</comment>
<keyword evidence="1" id="KW-1133">Transmembrane helix</keyword>
<evidence type="ECO:0000313" key="3">
    <source>
        <dbReference type="EMBL" id="OHA41674.1"/>
    </source>
</evidence>
<gene>
    <name evidence="3" type="ORF">A3G52_04385</name>
</gene>
<dbReference type="InterPro" id="IPR050525">
    <property type="entry name" value="ECM_Assembly_Org"/>
</dbReference>
<proteinExistence type="predicted"/>
<feature type="transmembrane region" description="Helical" evidence="1">
    <location>
        <begin position="12"/>
        <end position="33"/>
    </location>
</feature>
<sequence>MSHWATKRKLSYIGAFFVLLFVGFALPVFFFVYDSPTCFDGKQNQNETGIDCGGSCNILCSTESIRPLVLWQRIFKVLPGIYNAVAYVENANISSGSEAVPYVFELYDENGSLIAERKGVADIPPNKKFPIFEDRIDTGGKTPSRTIFQFTDDPVWKKDTRQFPDIRVTSSSLVEGEDNPRVLSTIENRSLEDIYDLEVVAMVYDSGENVIAASRTYVNKLEKGGSENLVFTWPYALDLGVVECESPADVMLVIDRSGSMDDDGGDPPEPLSSVKKAAVSFVENMKERDRAGVVSFANTASDPLDIVLTADFKKVKDSVFAINIATTSGPQNTNIGSGLIVATKELLSERGREEAKKVIVLLTDGLPSRPTLPDNKEYPEKYAIDAANGARAANIDLYAIGLGSGVRADFLRDLTVIPDRYFEAARPEELIQIYRNIAASICKLGPTKIQISPILK</sequence>
<dbReference type="AlphaFoldDB" id="A0A1G2P006"/>
<dbReference type="InterPro" id="IPR036465">
    <property type="entry name" value="vWFA_dom_sf"/>
</dbReference>
<accession>A0A1G2P006</accession>
<name>A0A1G2P006_9BACT</name>
<dbReference type="Gene3D" id="3.40.50.410">
    <property type="entry name" value="von Willebrand factor, type A domain"/>
    <property type="match status" value="1"/>
</dbReference>
<evidence type="ECO:0000259" key="2">
    <source>
        <dbReference type="PROSITE" id="PS50234"/>
    </source>
</evidence>
<feature type="domain" description="VWFA" evidence="2">
    <location>
        <begin position="249"/>
        <end position="437"/>
    </location>
</feature>